<dbReference type="EMBL" id="AZMM01010672">
    <property type="protein sequence ID" value="ETJ34914.1"/>
    <property type="molecule type" value="Genomic_DNA"/>
</dbReference>
<organism evidence="1">
    <name type="scientific">human gut metagenome</name>
    <dbReference type="NCBI Taxonomy" id="408170"/>
    <lineage>
        <taxon>unclassified sequences</taxon>
        <taxon>metagenomes</taxon>
        <taxon>organismal metagenomes</taxon>
    </lineage>
</organism>
<proteinExistence type="predicted"/>
<reference evidence="1" key="1">
    <citation type="submission" date="2013-12" db="EMBL/GenBank/DDBJ databases">
        <title>A Varibaculum cambriense genome reconstructed from a premature infant gut community with otherwise low bacterial novelty that shifts toward anaerobic metabolism during the third week of life.</title>
        <authorList>
            <person name="Brown C.T."/>
            <person name="Sharon I."/>
            <person name="Thomas B.C."/>
            <person name="Castelle C.J."/>
            <person name="Morowitz M.J."/>
            <person name="Banfield J.F."/>
        </authorList>
    </citation>
    <scope>NUCLEOTIDE SEQUENCE</scope>
</reference>
<gene>
    <name evidence="1" type="ORF">Q604_UNBC10672G0002</name>
</gene>
<sequence length="43" mass="5250">MNSFEKKALVKNNVFYFVKKYKLKHLLYEVKQNNYILRVGNNI</sequence>
<dbReference type="AlphaFoldDB" id="W1Y1B8"/>
<feature type="non-terminal residue" evidence="1">
    <location>
        <position position="43"/>
    </location>
</feature>
<protein>
    <submittedName>
        <fullName evidence="1">Uncharacterized protein</fullName>
    </submittedName>
</protein>
<name>W1Y1B8_9ZZZZ</name>
<accession>W1Y1B8</accession>
<evidence type="ECO:0000313" key="1">
    <source>
        <dbReference type="EMBL" id="ETJ34914.1"/>
    </source>
</evidence>
<comment type="caution">
    <text evidence="1">The sequence shown here is derived from an EMBL/GenBank/DDBJ whole genome shotgun (WGS) entry which is preliminary data.</text>
</comment>